<evidence type="ECO:0000313" key="1">
    <source>
        <dbReference type="EMBL" id="QPS81029.1"/>
    </source>
</evidence>
<sequence length="175" mass="18687">MAQVILSPVPAGSALQDRLKTAYFHDSYQLQLPDDGSSPMALYLRCVGRTPGWIDFLMRLRNRVVAPFGIKDLGTLSGVDAQRAASSYRVGDRAGIFRIHALSDGEVVLGDSDRHLDVQVSLMRLPGPEGAPSATFTAAMSTVVHVHNALGRIYMLGVAPAHRVIAPAVVAKLAG</sequence>
<proteinExistence type="predicted"/>
<dbReference type="GeneID" id="94690689"/>
<accession>A0A1H3GV40</accession>
<evidence type="ECO:0000313" key="3">
    <source>
        <dbReference type="Proteomes" id="UP000183417"/>
    </source>
</evidence>
<organism evidence="2 3">
    <name type="scientific">Delftia lacustris</name>
    <dbReference type="NCBI Taxonomy" id="558537"/>
    <lineage>
        <taxon>Bacteria</taxon>
        <taxon>Pseudomonadati</taxon>
        <taxon>Pseudomonadota</taxon>
        <taxon>Betaproteobacteria</taxon>
        <taxon>Burkholderiales</taxon>
        <taxon>Comamonadaceae</taxon>
        <taxon>Delftia</taxon>
    </lineage>
</organism>
<gene>
    <name evidence="1" type="ORF">I6G47_29355</name>
    <name evidence="2" type="ORF">SAMN05421547_102363</name>
</gene>
<dbReference type="EMBL" id="CP065748">
    <property type="protein sequence ID" value="QPS81029.1"/>
    <property type="molecule type" value="Genomic_DNA"/>
</dbReference>
<dbReference type="InterPro" id="IPR021295">
    <property type="entry name" value="DUF2867"/>
</dbReference>
<reference evidence="1 4" key="2">
    <citation type="submission" date="2020-12" db="EMBL/GenBank/DDBJ databases">
        <title>FDA dAtabase for Regulatory Grade micrObial Sequences (FDA-ARGOS): Supporting development and validation of Infectious Disease Dx tests.</title>
        <authorList>
            <person name="Sproer C."/>
            <person name="Gronow S."/>
            <person name="Severitt S."/>
            <person name="Schroder I."/>
            <person name="Tallon L."/>
            <person name="Sadzewicz L."/>
            <person name="Zhao X."/>
            <person name="Boylan J."/>
            <person name="Ott S."/>
            <person name="Bowen H."/>
            <person name="Vavikolanu K."/>
            <person name="Mehta A."/>
            <person name="Aluvathingal J."/>
            <person name="Nadendla S."/>
            <person name="Lowell S."/>
            <person name="Myers T."/>
            <person name="Yan Y."/>
            <person name="Sichtig H."/>
        </authorList>
    </citation>
    <scope>NUCLEOTIDE SEQUENCE [LARGE SCALE GENOMIC DNA]</scope>
    <source>
        <strain evidence="1 4">FDAARGOS_890</strain>
    </source>
</reference>
<keyword evidence="4" id="KW-1185">Reference proteome</keyword>
<dbReference type="RefSeq" id="WP_016451129.1">
    <property type="nucleotide sequence ID" value="NZ_CP065748.1"/>
</dbReference>
<dbReference type="KEGG" id="dla:I6G47_29355"/>
<protein>
    <submittedName>
        <fullName evidence="1">DUF2867 domain-containing protein</fullName>
    </submittedName>
</protein>
<dbReference type="AlphaFoldDB" id="A0A1H3GV40"/>
<dbReference type="Pfam" id="PF11066">
    <property type="entry name" value="DUF2867"/>
    <property type="match status" value="1"/>
</dbReference>
<evidence type="ECO:0000313" key="2">
    <source>
        <dbReference type="EMBL" id="SDY06855.1"/>
    </source>
</evidence>
<dbReference type="Proteomes" id="UP000595064">
    <property type="component" value="Chromosome"/>
</dbReference>
<reference evidence="2 3" key="1">
    <citation type="submission" date="2016-10" db="EMBL/GenBank/DDBJ databases">
        <authorList>
            <person name="de Groot N.N."/>
        </authorList>
    </citation>
    <scope>NUCLEOTIDE SEQUENCE [LARGE SCALE GENOMIC DNA]</scope>
    <source>
        <strain evidence="2 3">LMG 24775</strain>
    </source>
</reference>
<evidence type="ECO:0000313" key="4">
    <source>
        <dbReference type="Proteomes" id="UP000595064"/>
    </source>
</evidence>
<name>A0A1H3GV40_9BURK</name>
<dbReference type="Proteomes" id="UP000183417">
    <property type="component" value="Unassembled WGS sequence"/>
</dbReference>
<dbReference type="EMBL" id="FNPE01000002">
    <property type="protein sequence ID" value="SDY06855.1"/>
    <property type="molecule type" value="Genomic_DNA"/>
</dbReference>